<dbReference type="AlphaFoldDB" id="A0A0A8Z9R3"/>
<protein>
    <submittedName>
        <fullName evidence="1">Uncharacterized protein</fullName>
    </submittedName>
</protein>
<evidence type="ECO:0000313" key="1">
    <source>
        <dbReference type="EMBL" id="JAD36109.1"/>
    </source>
</evidence>
<sequence length="56" mass="6396">MGNKGLCNKDYGIKRKWRFGECCCPLGQGKAVSKNGEWPHHSPLFLRNYHLATSNF</sequence>
<reference evidence="1" key="2">
    <citation type="journal article" date="2015" name="Data Brief">
        <title>Shoot transcriptome of the giant reed, Arundo donax.</title>
        <authorList>
            <person name="Barrero R.A."/>
            <person name="Guerrero F.D."/>
            <person name="Moolhuijzen P."/>
            <person name="Goolsby J.A."/>
            <person name="Tidwell J."/>
            <person name="Bellgard S.E."/>
            <person name="Bellgard M.I."/>
        </authorList>
    </citation>
    <scope>NUCLEOTIDE SEQUENCE</scope>
    <source>
        <tissue evidence="1">Shoot tissue taken approximately 20 cm above the soil surface</tissue>
    </source>
</reference>
<name>A0A0A8Z9R3_ARUDO</name>
<reference evidence="1" key="1">
    <citation type="submission" date="2014-09" db="EMBL/GenBank/DDBJ databases">
        <authorList>
            <person name="Magalhaes I.L.F."/>
            <person name="Oliveira U."/>
            <person name="Santos F.R."/>
            <person name="Vidigal T.H.D.A."/>
            <person name="Brescovit A.D."/>
            <person name="Santos A.J."/>
        </authorList>
    </citation>
    <scope>NUCLEOTIDE SEQUENCE</scope>
    <source>
        <tissue evidence="1">Shoot tissue taken approximately 20 cm above the soil surface</tissue>
    </source>
</reference>
<accession>A0A0A8Z9R3</accession>
<organism evidence="1">
    <name type="scientific">Arundo donax</name>
    <name type="common">Giant reed</name>
    <name type="synonym">Donax arundinaceus</name>
    <dbReference type="NCBI Taxonomy" id="35708"/>
    <lineage>
        <taxon>Eukaryota</taxon>
        <taxon>Viridiplantae</taxon>
        <taxon>Streptophyta</taxon>
        <taxon>Embryophyta</taxon>
        <taxon>Tracheophyta</taxon>
        <taxon>Spermatophyta</taxon>
        <taxon>Magnoliopsida</taxon>
        <taxon>Liliopsida</taxon>
        <taxon>Poales</taxon>
        <taxon>Poaceae</taxon>
        <taxon>PACMAD clade</taxon>
        <taxon>Arundinoideae</taxon>
        <taxon>Arundineae</taxon>
        <taxon>Arundo</taxon>
    </lineage>
</organism>
<proteinExistence type="predicted"/>
<dbReference type="EMBL" id="GBRH01261786">
    <property type="protein sequence ID" value="JAD36109.1"/>
    <property type="molecule type" value="Transcribed_RNA"/>
</dbReference>